<gene>
    <name evidence="2" type="ORF">GO594_31165</name>
</gene>
<proteinExistence type="predicted"/>
<dbReference type="RefSeq" id="WP_160483485.1">
    <property type="nucleotide sequence ID" value="NZ_WTFN01000443.1"/>
</dbReference>
<name>A0A7X3KY16_9GAMM</name>
<dbReference type="Gene3D" id="3.40.50.1820">
    <property type="entry name" value="alpha/beta hydrolase"/>
    <property type="match status" value="1"/>
</dbReference>
<dbReference type="EMBL" id="WTFN01000443">
    <property type="protein sequence ID" value="MWK60439.1"/>
    <property type="molecule type" value="Genomic_DNA"/>
</dbReference>
<dbReference type="InterPro" id="IPR029058">
    <property type="entry name" value="AB_hydrolase_fold"/>
</dbReference>
<comment type="caution">
    <text evidence="2">The sequence shown here is derived from an EMBL/GenBank/DDBJ whole genome shotgun (WGS) entry which is preliminary data.</text>
</comment>
<evidence type="ECO:0000259" key="1">
    <source>
        <dbReference type="Pfam" id="PF00135"/>
    </source>
</evidence>
<dbReference type="SUPFAM" id="SSF53474">
    <property type="entry name" value="alpha/beta-Hydrolases"/>
    <property type="match status" value="1"/>
</dbReference>
<evidence type="ECO:0000313" key="3">
    <source>
        <dbReference type="Proteomes" id="UP000461288"/>
    </source>
</evidence>
<organism evidence="2 3">
    <name type="scientific">Metapseudomonas otitidis</name>
    <dbReference type="NCBI Taxonomy" id="319939"/>
    <lineage>
        <taxon>Bacteria</taxon>
        <taxon>Pseudomonadati</taxon>
        <taxon>Pseudomonadota</taxon>
        <taxon>Gammaproteobacteria</taxon>
        <taxon>Pseudomonadales</taxon>
        <taxon>Pseudomonadaceae</taxon>
        <taxon>Metapseudomonas</taxon>
    </lineage>
</organism>
<dbReference type="InterPro" id="IPR002018">
    <property type="entry name" value="CarbesteraseB"/>
</dbReference>
<evidence type="ECO:0000313" key="2">
    <source>
        <dbReference type="EMBL" id="MWK60439.1"/>
    </source>
</evidence>
<accession>A0A7X3KY16</accession>
<feature type="domain" description="Carboxylesterase type B" evidence="1">
    <location>
        <begin position="20"/>
        <end position="52"/>
    </location>
</feature>
<feature type="non-terminal residue" evidence="2">
    <location>
        <position position="52"/>
    </location>
</feature>
<dbReference type="Pfam" id="PF00135">
    <property type="entry name" value="COesterase"/>
    <property type="match status" value="1"/>
</dbReference>
<sequence length="52" mass="5843">MEDEFSHLQQSLPYIRNTQSATECLNLNITTPKYSDSSKKLPVVVFIHGGGF</sequence>
<protein>
    <submittedName>
        <fullName evidence="2">Carboxylesterase family protein</fullName>
    </submittedName>
</protein>
<reference evidence="2 3" key="1">
    <citation type="submission" date="2019-12" db="EMBL/GenBank/DDBJ databases">
        <title>Draft genome sequence of Pseudomonas otitidis recovered from a chicken carcass.</title>
        <authorList>
            <person name="Vieira T.R."/>
            <person name="Oliviera E.F.C."/>
            <person name="Silva N.M.V."/>
            <person name="Sambrano G.E."/>
            <person name="Cibulski S.P."/>
            <person name="Cardoso M.R.I."/>
        </authorList>
    </citation>
    <scope>NUCLEOTIDE SEQUENCE [LARGE SCALE GENOMIC DNA]</scope>
    <source>
        <strain evidence="2 3">25_K</strain>
    </source>
</reference>
<dbReference type="AlphaFoldDB" id="A0A7X3KY16"/>
<dbReference type="Proteomes" id="UP000461288">
    <property type="component" value="Unassembled WGS sequence"/>
</dbReference>